<dbReference type="InterPro" id="IPR017451">
    <property type="entry name" value="F-box-assoc_interact_dom"/>
</dbReference>
<comment type="caution">
    <text evidence="2">The sequence shown here is derived from an EMBL/GenBank/DDBJ whole genome shotgun (WGS) entry which is preliminary data.</text>
</comment>
<dbReference type="PANTHER" id="PTHR31672:SF13">
    <property type="entry name" value="F-BOX PROTEIN CPR30-LIKE"/>
    <property type="match status" value="1"/>
</dbReference>
<protein>
    <recommendedName>
        <fullName evidence="1">F-box domain-containing protein</fullName>
    </recommendedName>
</protein>
<dbReference type="SMART" id="SM00256">
    <property type="entry name" value="FBOX"/>
    <property type="match status" value="1"/>
</dbReference>
<proteinExistence type="predicted"/>
<feature type="domain" description="F-box" evidence="1">
    <location>
        <begin position="58"/>
        <end position="98"/>
    </location>
</feature>
<accession>A0ABD3D0C4</accession>
<dbReference type="Pfam" id="PF00646">
    <property type="entry name" value="F-box"/>
    <property type="match status" value="1"/>
</dbReference>
<name>A0ABD3D0C4_9LAMI</name>
<reference evidence="3" key="1">
    <citation type="journal article" date="2024" name="IScience">
        <title>Strigolactones Initiate the Formation of Haustorium-like Structures in Castilleja.</title>
        <authorList>
            <person name="Buerger M."/>
            <person name="Peterson D."/>
            <person name="Chory J."/>
        </authorList>
    </citation>
    <scope>NUCLEOTIDE SEQUENCE [LARGE SCALE GENOMIC DNA]</scope>
</reference>
<dbReference type="AlphaFoldDB" id="A0ABD3D0C4"/>
<dbReference type="Proteomes" id="UP001632038">
    <property type="component" value="Unassembled WGS sequence"/>
</dbReference>
<dbReference type="InterPro" id="IPR050796">
    <property type="entry name" value="SCF_F-box_component"/>
</dbReference>
<sequence length="435" mass="50519">MKAQKRSKSSSNPFSLFLIFSLRLWHNMKNERRVKKKSKKIKFQLQDKSPIAISNCIFPIDIMLCILTRLPVKSIIRFKSVCKPWFALLSSPDFKKLHQVHFSNDPRNHTYLFHHYNDTLSLFQIGSNQKKPTFLNHPFSHNKINIHVVGCLNGFVCLSQKPYNNVIHLWNPALNVSKQILPPQECAECGLDEWVSLGFGYDKESDDFKVVRIVGFDTRRHLAGMSVIIVQVYSVNSNSWISINEWDMPFSVLRTVNDLHVNGTPYWVGSVYFMPVLVYLDLKNLVLKYVPLTQLISGEEMLRQIYFDYNGCLGALLFHIDDERVIRSRIEVWVYDAEDNYWTKNRTLAPIDVSLYHIFPWTKNMKVVGKSPDGKLFICDPDTGCVEQSIDFGQKRNCICLYEYTDNITHIHGMKQVKVKKRTKKKMTIDAAGRN</sequence>
<organism evidence="2 3">
    <name type="scientific">Castilleja foliolosa</name>
    <dbReference type="NCBI Taxonomy" id="1961234"/>
    <lineage>
        <taxon>Eukaryota</taxon>
        <taxon>Viridiplantae</taxon>
        <taxon>Streptophyta</taxon>
        <taxon>Embryophyta</taxon>
        <taxon>Tracheophyta</taxon>
        <taxon>Spermatophyta</taxon>
        <taxon>Magnoliopsida</taxon>
        <taxon>eudicotyledons</taxon>
        <taxon>Gunneridae</taxon>
        <taxon>Pentapetalae</taxon>
        <taxon>asterids</taxon>
        <taxon>lamiids</taxon>
        <taxon>Lamiales</taxon>
        <taxon>Orobanchaceae</taxon>
        <taxon>Pedicularideae</taxon>
        <taxon>Castillejinae</taxon>
        <taxon>Castilleja</taxon>
    </lineage>
</organism>
<dbReference type="Gene3D" id="1.20.1280.50">
    <property type="match status" value="1"/>
</dbReference>
<evidence type="ECO:0000313" key="2">
    <source>
        <dbReference type="EMBL" id="KAL3635412.1"/>
    </source>
</evidence>
<keyword evidence="3" id="KW-1185">Reference proteome</keyword>
<dbReference type="InterPro" id="IPR001810">
    <property type="entry name" value="F-box_dom"/>
</dbReference>
<dbReference type="InterPro" id="IPR036047">
    <property type="entry name" value="F-box-like_dom_sf"/>
</dbReference>
<dbReference type="EMBL" id="JAVIJP010000027">
    <property type="protein sequence ID" value="KAL3635412.1"/>
    <property type="molecule type" value="Genomic_DNA"/>
</dbReference>
<dbReference type="SUPFAM" id="SSF81383">
    <property type="entry name" value="F-box domain"/>
    <property type="match status" value="1"/>
</dbReference>
<evidence type="ECO:0000259" key="1">
    <source>
        <dbReference type="SMART" id="SM00256"/>
    </source>
</evidence>
<dbReference type="Pfam" id="PF08268">
    <property type="entry name" value="FBA_3"/>
    <property type="match status" value="1"/>
</dbReference>
<gene>
    <name evidence="2" type="ORF">CASFOL_019959</name>
</gene>
<dbReference type="InterPro" id="IPR013187">
    <property type="entry name" value="F-box-assoc_dom_typ3"/>
</dbReference>
<dbReference type="CDD" id="cd22157">
    <property type="entry name" value="F-box_AtFBW1-like"/>
    <property type="match status" value="1"/>
</dbReference>
<dbReference type="InterPro" id="IPR011043">
    <property type="entry name" value="Gal_Oxase/kelch_b-propeller"/>
</dbReference>
<dbReference type="PANTHER" id="PTHR31672">
    <property type="entry name" value="BNACNNG10540D PROTEIN"/>
    <property type="match status" value="1"/>
</dbReference>
<dbReference type="NCBIfam" id="TIGR01640">
    <property type="entry name" value="F_box_assoc_1"/>
    <property type="match status" value="1"/>
</dbReference>
<evidence type="ECO:0000313" key="3">
    <source>
        <dbReference type="Proteomes" id="UP001632038"/>
    </source>
</evidence>
<dbReference type="SUPFAM" id="SSF50965">
    <property type="entry name" value="Galactose oxidase, central domain"/>
    <property type="match status" value="1"/>
</dbReference>